<dbReference type="OrthoDB" id="9764248at2"/>
<evidence type="ECO:0000256" key="6">
    <source>
        <dbReference type="ARBA" id="ARBA00023033"/>
    </source>
</evidence>
<dbReference type="GO" id="GO:0020037">
    <property type="term" value="F:heme binding"/>
    <property type="evidence" value="ECO:0007669"/>
    <property type="project" value="InterPro"/>
</dbReference>
<dbReference type="GO" id="GO:0004497">
    <property type="term" value="F:monooxygenase activity"/>
    <property type="evidence" value="ECO:0007669"/>
    <property type="project" value="UniProtKB-KW"/>
</dbReference>
<reference evidence="10 11" key="1">
    <citation type="submission" date="2015-09" db="EMBL/GenBank/DDBJ databases">
        <title>Sorangium comparison.</title>
        <authorList>
            <person name="Zaburannyi N."/>
            <person name="Bunk B."/>
            <person name="Overmann J."/>
            <person name="Mueller R."/>
        </authorList>
    </citation>
    <scope>NUCLEOTIDE SEQUENCE [LARGE SCALE GENOMIC DNA]</scope>
    <source>
        <strain evidence="10 11">So ceGT47</strain>
    </source>
</reference>
<dbReference type="InterPro" id="IPR002401">
    <property type="entry name" value="Cyt_P450_E_grp-I"/>
</dbReference>
<dbReference type="RefSeq" id="WP_129344195.1">
    <property type="nucleotide sequence ID" value="NZ_CP012670.1"/>
</dbReference>
<keyword evidence="3 7" id="KW-0479">Metal-binding</keyword>
<dbReference type="AlphaFoldDB" id="A0A4V0NCL6"/>
<evidence type="ECO:0000256" key="1">
    <source>
        <dbReference type="ARBA" id="ARBA00010617"/>
    </source>
</evidence>
<dbReference type="PROSITE" id="PS00086">
    <property type="entry name" value="CYTOCHROME_P450"/>
    <property type="match status" value="1"/>
</dbReference>
<feature type="binding site" description="axial binding residue" evidence="7">
    <location>
        <position position="419"/>
    </location>
    <ligand>
        <name>heme</name>
        <dbReference type="ChEBI" id="CHEBI:30413"/>
    </ligand>
    <ligandPart>
        <name>Fe</name>
        <dbReference type="ChEBI" id="CHEBI:18248"/>
    </ligandPart>
</feature>
<proteinExistence type="inferred from homology"/>
<dbReference type="InterPro" id="IPR036396">
    <property type="entry name" value="Cyt_P450_sf"/>
</dbReference>
<dbReference type="CDD" id="cd20620">
    <property type="entry name" value="CYP132-like"/>
    <property type="match status" value="1"/>
</dbReference>
<dbReference type="GO" id="GO:0016705">
    <property type="term" value="F:oxidoreductase activity, acting on paired donors, with incorporation or reduction of molecular oxygen"/>
    <property type="evidence" value="ECO:0007669"/>
    <property type="project" value="InterPro"/>
</dbReference>
<dbReference type="GO" id="GO:0005506">
    <property type="term" value="F:iron ion binding"/>
    <property type="evidence" value="ECO:0007669"/>
    <property type="project" value="InterPro"/>
</dbReference>
<dbReference type="InterPro" id="IPR017972">
    <property type="entry name" value="Cyt_P450_CS"/>
</dbReference>
<dbReference type="PANTHER" id="PTHR24291:SF50">
    <property type="entry name" value="BIFUNCTIONAL ALBAFLAVENONE MONOOXYGENASE_TERPENE SYNTHASE"/>
    <property type="match status" value="1"/>
</dbReference>
<evidence type="ECO:0000256" key="2">
    <source>
        <dbReference type="ARBA" id="ARBA00022617"/>
    </source>
</evidence>
<dbReference type="PRINTS" id="PR00463">
    <property type="entry name" value="EP450I"/>
</dbReference>
<organism evidence="10 11">
    <name type="scientific">Sorangium cellulosum</name>
    <name type="common">Polyangium cellulosum</name>
    <dbReference type="NCBI Taxonomy" id="56"/>
    <lineage>
        <taxon>Bacteria</taxon>
        <taxon>Pseudomonadati</taxon>
        <taxon>Myxococcota</taxon>
        <taxon>Polyangia</taxon>
        <taxon>Polyangiales</taxon>
        <taxon>Polyangiaceae</taxon>
        <taxon>Sorangium</taxon>
    </lineage>
</organism>
<sequence>MELNTVVDSASSSASQAPGLPRTPPLVGGGLPLLGSLPALLSQQAELFLGARARYGDVYRMRLGPVSVTVVNHPRHVQHVFRDSSAKYGKGGALWDSVRTLLGNGLGVSEGDYWLRQRRMMQRHFHREQIDELVSLMVDAIDEELAVWDAAAEAGSPLSAMRAFSPLVMRMIVRTLFGGDISREEVEVIAASGTFAFGHVFRGIIAQGLPAWVPVPGGRRYQRALRDMDAVLFKIIERGQRHPQPAGASRSLLASLIGTVDPETGQRMTAGQLRDEALTLLLAGYESSALALSWTLQLLLRDPAALAELRAEVDAVVGGGRPNASHLYQLHYTRMVFQEALRMYPPIWWLARVALVDDEIDGFHIPAGTFVLAATYAIHRHPEFWEDPERFDPGRFTPERTASRHKLAWIPFGTGQRQCIGRDFALVEGQLVLARLVQRYTLAAVQPDRPAVPALSMTLRMKKEMSFRVTRRGPGREGARAGV</sequence>
<dbReference type="InterPro" id="IPR050196">
    <property type="entry name" value="Cytochrome_P450_Monoox"/>
</dbReference>
<comment type="cofactor">
    <cofactor evidence="7">
        <name>heme</name>
        <dbReference type="ChEBI" id="CHEBI:30413"/>
    </cofactor>
</comment>
<evidence type="ECO:0000256" key="7">
    <source>
        <dbReference type="PIRSR" id="PIRSR602401-1"/>
    </source>
</evidence>
<dbReference type="InterPro" id="IPR001128">
    <property type="entry name" value="Cyt_P450"/>
</dbReference>
<name>A0A4V0NCL6_SORCE</name>
<evidence type="ECO:0000313" key="11">
    <source>
        <dbReference type="Proteomes" id="UP000295781"/>
    </source>
</evidence>
<evidence type="ECO:0000313" key="10">
    <source>
        <dbReference type="EMBL" id="AUX19602.1"/>
    </source>
</evidence>
<evidence type="ECO:0000256" key="4">
    <source>
        <dbReference type="ARBA" id="ARBA00023002"/>
    </source>
</evidence>
<accession>A0A4V0NCL6</accession>
<evidence type="ECO:0000256" key="8">
    <source>
        <dbReference type="RuleBase" id="RU000461"/>
    </source>
</evidence>
<keyword evidence="6 8" id="KW-0503">Monooxygenase</keyword>
<dbReference type="EMBL" id="CP012670">
    <property type="protein sequence ID" value="AUX19602.1"/>
    <property type="molecule type" value="Genomic_DNA"/>
</dbReference>
<evidence type="ECO:0000256" key="5">
    <source>
        <dbReference type="ARBA" id="ARBA00023004"/>
    </source>
</evidence>
<dbReference type="Gene3D" id="1.10.630.10">
    <property type="entry name" value="Cytochrome P450"/>
    <property type="match status" value="1"/>
</dbReference>
<dbReference type="Pfam" id="PF00067">
    <property type="entry name" value="p450"/>
    <property type="match status" value="1"/>
</dbReference>
<evidence type="ECO:0000256" key="3">
    <source>
        <dbReference type="ARBA" id="ARBA00022723"/>
    </source>
</evidence>
<feature type="compositionally biased region" description="Low complexity" evidence="9">
    <location>
        <begin position="9"/>
        <end position="20"/>
    </location>
</feature>
<feature type="region of interest" description="Disordered" evidence="9">
    <location>
        <begin position="1"/>
        <end position="22"/>
    </location>
</feature>
<protein>
    <submittedName>
        <fullName evidence="10">Cytochrome P450</fullName>
    </submittedName>
</protein>
<evidence type="ECO:0000256" key="9">
    <source>
        <dbReference type="SAM" id="MobiDB-lite"/>
    </source>
</evidence>
<dbReference type="PRINTS" id="PR00385">
    <property type="entry name" value="P450"/>
</dbReference>
<keyword evidence="5 7" id="KW-0408">Iron</keyword>
<dbReference type="Proteomes" id="UP000295781">
    <property type="component" value="Chromosome"/>
</dbReference>
<comment type="similarity">
    <text evidence="1 8">Belongs to the cytochrome P450 family.</text>
</comment>
<dbReference type="SUPFAM" id="SSF48264">
    <property type="entry name" value="Cytochrome P450"/>
    <property type="match status" value="1"/>
</dbReference>
<gene>
    <name evidence="10" type="ORF">SOCEGT47_000540</name>
</gene>
<keyword evidence="2 7" id="KW-0349">Heme</keyword>
<keyword evidence="4 8" id="KW-0560">Oxidoreductase</keyword>
<dbReference type="PANTHER" id="PTHR24291">
    <property type="entry name" value="CYTOCHROME P450 FAMILY 4"/>
    <property type="match status" value="1"/>
</dbReference>